<evidence type="ECO:0000256" key="2">
    <source>
        <dbReference type="ARBA" id="ARBA00022676"/>
    </source>
</evidence>
<dbReference type="RefSeq" id="WP_213431038.1">
    <property type="nucleotide sequence ID" value="NZ_AP031286.1"/>
</dbReference>
<organism evidence="5 6">
    <name type="scientific">Paenibacillus melissococcoides</name>
    <dbReference type="NCBI Taxonomy" id="2912268"/>
    <lineage>
        <taxon>Bacteria</taxon>
        <taxon>Bacillati</taxon>
        <taxon>Bacillota</taxon>
        <taxon>Bacilli</taxon>
        <taxon>Bacillales</taxon>
        <taxon>Paenibacillaceae</taxon>
        <taxon>Paenibacillus</taxon>
    </lineage>
</organism>
<evidence type="ECO:0000256" key="1">
    <source>
        <dbReference type="ARBA" id="ARBA00006962"/>
    </source>
</evidence>
<name>A0ABM9FYT3_9BACL</name>
<dbReference type="InterPro" id="IPR009695">
    <property type="entry name" value="Diacylglyc_glucosyltr_N"/>
</dbReference>
<dbReference type="InterPro" id="IPR050519">
    <property type="entry name" value="Glycosyltransf_28_UgtP"/>
</dbReference>
<evidence type="ECO:0000313" key="6">
    <source>
        <dbReference type="Proteomes" id="UP001154322"/>
    </source>
</evidence>
<dbReference type="EMBL" id="CALYLO010000001">
    <property type="protein sequence ID" value="CAH8244421.1"/>
    <property type="molecule type" value="Genomic_DNA"/>
</dbReference>
<proteinExistence type="inferred from homology"/>
<dbReference type="Proteomes" id="UP001154322">
    <property type="component" value="Unassembled WGS sequence"/>
</dbReference>
<keyword evidence="2" id="KW-0328">Glycosyltransferase</keyword>
<evidence type="ECO:0000313" key="5">
    <source>
        <dbReference type="EMBL" id="CAH8244421.1"/>
    </source>
</evidence>
<feature type="domain" description="Diacylglycerol glucosyltransferase N-terminal" evidence="4">
    <location>
        <begin position="17"/>
        <end position="184"/>
    </location>
</feature>
<reference evidence="5" key="1">
    <citation type="submission" date="2022-06" db="EMBL/GenBank/DDBJ databases">
        <authorList>
            <person name="Dietemann V."/>
            <person name="Ory F."/>
            <person name="Dainat B."/>
            <person name="Oberhansli S."/>
        </authorList>
    </citation>
    <scope>NUCLEOTIDE SEQUENCE</scope>
    <source>
        <strain evidence="5">Ena-SAMPLE-TAB-26-04-2022-14:26:32:270-5432</strain>
    </source>
</reference>
<dbReference type="PANTHER" id="PTHR43025">
    <property type="entry name" value="MONOGALACTOSYLDIACYLGLYCEROL SYNTHASE"/>
    <property type="match status" value="1"/>
</dbReference>
<protein>
    <submittedName>
        <fullName evidence="5">UDP-glucuronosyltransferase</fullName>
    </submittedName>
</protein>
<evidence type="ECO:0000256" key="3">
    <source>
        <dbReference type="ARBA" id="ARBA00022679"/>
    </source>
</evidence>
<dbReference type="SUPFAM" id="SSF53756">
    <property type="entry name" value="UDP-Glycosyltransferase/glycogen phosphorylase"/>
    <property type="match status" value="1"/>
</dbReference>
<comment type="similarity">
    <text evidence="1">Belongs to the glycosyltransferase 28 family.</text>
</comment>
<dbReference type="Gene3D" id="3.40.50.2000">
    <property type="entry name" value="Glycogen Phosphorylase B"/>
    <property type="match status" value="1"/>
</dbReference>
<dbReference type="Pfam" id="PF06925">
    <property type="entry name" value="MGDG_synth"/>
    <property type="match status" value="1"/>
</dbReference>
<dbReference type="PANTHER" id="PTHR43025:SF3">
    <property type="entry name" value="MONOGALACTOSYLDIACYLGLYCEROL SYNTHASE 1, CHLOROPLASTIC"/>
    <property type="match status" value="1"/>
</dbReference>
<sequence>MSKKVLLLPFLQIKMGHHQAADALVEHMLSIDPSIECDIVDILDYSYGSRVEGLVSSTYLKWIHFLPLTYSWMYRKSCGGQLRHKRRYRLYEMIFMRGMQQLIREKQPDCILCTHSLPSYLLDRLKCKGLLSIPVINVYTDFFINDVWGRDGIDYHFVPDTHIKDWLTSRSVQAEHIFVTGIPVHPQFTASRPERKQANSEFTVLITGGNLGAGVMKAMCRTIGKAEGVRYIVLCGKNKALYRHLKKKNCPSIIPMPYIESRAEMNDLYNQADAVLTKPGGVTISECLYKKVPILVYHALPGQEEINLLHLLDQQLIVYVKDWAKETMDKQLQLLWNKKAMERLTGQMNAYSRDISDLSSTLRHVLKLPQ</sequence>
<gene>
    <name evidence="5" type="ORF">WJ0W_001656</name>
</gene>
<keyword evidence="3" id="KW-0808">Transferase</keyword>
<keyword evidence="6" id="KW-1185">Reference proteome</keyword>
<comment type="caution">
    <text evidence="5">The sequence shown here is derived from an EMBL/GenBank/DDBJ whole genome shotgun (WGS) entry which is preliminary data.</text>
</comment>
<accession>A0ABM9FYT3</accession>
<evidence type="ECO:0000259" key="4">
    <source>
        <dbReference type="Pfam" id="PF06925"/>
    </source>
</evidence>